<comment type="caution">
    <text evidence="1">The sequence shown here is derived from an EMBL/GenBank/DDBJ whole genome shotgun (WGS) entry which is preliminary data.</text>
</comment>
<dbReference type="EMBL" id="JABANO010002628">
    <property type="protein sequence ID" value="KAF4757471.1"/>
    <property type="molecule type" value="Genomic_DNA"/>
</dbReference>
<dbReference type="Proteomes" id="UP000553632">
    <property type="component" value="Unassembled WGS sequence"/>
</dbReference>
<proteinExistence type="predicted"/>
<gene>
    <name evidence="1" type="ORF">FOZ63_024133</name>
</gene>
<sequence length="111" mass="12509">TSMFDPDKPSWLSTTALKRDLPRNLYIDLFVDSKDTPLKSDTDSTKSVDLTPATACSRSAATLDYCNLDCSAGEEDYGLLQERRRCLTTEFGRFFNRMKVGPNGSYNSMKF</sequence>
<reference evidence="1 2" key="1">
    <citation type="submission" date="2020-04" db="EMBL/GenBank/DDBJ databases">
        <title>Perkinsus olseni comparative genomics.</title>
        <authorList>
            <person name="Bogema D.R."/>
        </authorList>
    </citation>
    <scope>NUCLEOTIDE SEQUENCE [LARGE SCALE GENOMIC DNA]</scope>
    <source>
        <strain evidence="1 2">ATCC PRA-207</strain>
    </source>
</reference>
<dbReference type="AlphaFoldDB" id="A0A7J6UKA5"/>
<keyword evidence="2" id="KW-1185">Reference proteome</keyword>
<accession>A0A7J6UKA5</accession>
<evidence type="ECO:0000313" key="2">
    <source>
        <dbReference type="Proteomes" id="UP000553632"/>
    </source>
</evidence>
<evidence type="ECO:0000313" key="1">
    <source>
        <dbReference type="EMBL" id="KAF4757471.1"/>
    </source>
</evidence>
<organism evidence="1 2">
    <name type="scientific">Perkinsus olseni</name>
    <name type="common">Perkinsus atlanticus</name>
    <dbReference type="NCBI Taxonomy" id="32597"/>
    <lineage>
        <taxon>Eukaryota</taxon>
        <taxon>Sar</taxon>
        <taxon>Alveolata</taxon>
        <taxon>Perkinsozoa</taxon>
        <taxon>Perkinsea</taxon>
        <taxon>Perkinsida</taxon>
        <taxon>Perkinsidae</taxon>
        <taxon>Perkinsus</taxon>
    </lineage>
</organism>
<name>A0A7J6UKA5_PEROL</name>
<feature type="non-terminal residue" evidence="1">
    <location>
        <position position="1"/>
    </location>
</feature>
<protein>
    <submittedName>
        <fullName evidence="1">Uncharacterized protein</fullName>
    </submittedName>
</protein>